<evidence type="ECO:0008006" key="4">
    <source>
        <dbReference type="Google" id="ProtNLM"/>
    </source>
</evidence>
<name>A0A5Q2MZZ4_9FIRM</name>
<reference evidence="3" key="1">
    <citation type="submission" date="2019-11" db="EMBL/GenBank/DDBJ databases">
        <title>Genome sequence of Heliorestis convoluta strain HH, an alkaliphilic and minimalistic phototrophic bacterium from a soda lake in Egypt.</title>
        <authorList>
            <person name="Dewey E.D."/>
            <person name="Stokes L.M."/>
            <person name="Burchell B.M."/>
            <person name="Shaffer K.N."/>
            <person name="Huntington A.M."/>
            <person name="Baker J.M."/>
            <person name="Nadendla S."/>
            <person name="Giglio M.G."/>
            <person name="Touchman J.W."/>
            <person name="Blankenship R.E."/>
            <person name="Madigan M.T."/>
            <person name="Sattley W.M."/>
        </authorList>
    </citation>
    <scope>NUCLEOTIDE SEQUENCE [LARGE SCALE GENOMIC DNA]</scope>
    <source>
        <strain evidence="3">HH</strain>
    </source>
</reference>
<keyword evidence="3" id="KW-1185">Reference proteome</keyword>
<organism evidence="2 3">
    <name type="scientific">Heliorestis convoluta</name>
    <dbReference type="NCBI Taxonomy" id="356322"/>
    <lineage>
        <taxon>Bacteria</taxon>
        <taxon>Bacillati</taxon>
        <taxon>Bacillota</taxon>
        <taxon>Clostridia</taxon>
        <taxon>Eubacteriales</taxon>
        <taxon>Heliobacteriaceae</taxon>
        <taxon>Heliorestis</taxon>
    </lineage>
</organism>
<dbReference type="RefSeq" id="WP_153725537.1">
    <property type="nucleotide sequence ID" value="NZ_CP045875.1"/>
</dbReference>
<protein>
    <recommendedName>
        <fullName evidence="4">Transposase</fullName>
    </recommendedName>
</protein>
<dbReference type="AlphaFoldDB" id="A0A5Q2MZZ4"/>
<dbReference type="OrthoDB" id="9808061at2"/>
<accession>A0A5Q2MZZ4</accession>
<evidence type="ECO:0000313" key="3">
    <source>
        <dbReference type="Proteomes" id="UP000366051"/>
    </source>
</evidence>
<sequence length="187" mass="20573">MSRAHLKKEWEARVAAYRASGLSIPKWCAANDVKAHQLRYWLKKIEAVESSANPKTQWISIEISDNEEDNGSSVSSQDSEAEDMRLFCTETDNTKVNDVGTDAAEPVSNAGAEDTLREAKESEIKNNVEKFAMDVGHTKTDNANSDSSKERDSPNGLAIRIGPAIIDVRPGFNSVLLRQVVRALTVP</sequence>
<feature type="region of interest" description="Disordered" evidence="1">
    <location>
        <begin position="62"/>
        <end position="116"/>
    </location>
</feature>
<dbReference type="EMBL" id="CP045875">
    <property type="protein sequence ID" value="QGG48328.1"/>
    <property type="molecule type" value="Genomic_DNA"/>
</dbReference>
<feature type="region of interest" description="Disordered" evidence="1">
    <location>
        <begin position="134"/>
        <end position="156"/>
    </location>
</feature>
<evidence type="ECO:0000256" key="1">
    <source>
        <dbReference type="SAM" id="MobiDB-lite"/>
    </source>
</evidence>
<dbReference type="Proteomes" id="UP000366051">
    <property type="component" value="Chromosome"/>
</dbReference>
<evidence type="ECO:0000313" key="2">
    <source>
        <dbReference type="EMBL" id="QGG48328.1"/>
    </source>
</evidence>
<gene>
    <name evidence="2" type="ORF">FTV88_2230</name>
</gene>
<dbReference type="KEGG" id="hcv:FTV88_2230"/>
<dbReference type="NCBIfam" id="NF047593">
    <property type="entry name" value="IS66_ISAeme5_TnpA"/>
    <property type="match status" value="1"/>
</dbReference>
<proteinExistence type="predicted"/>